<comment type="caution">
    <text evidence="2">The sequence shown here is derived from an EMBL/GenBank/DDBJ whole genome shotgun (WGS) entry which is preliminary data.</text>
</comment>
<accession>A0A1E5HCN9</accession>
<evidence type="ECO:0008006" key="4">
    <source>
        <dbReference type="Google" id="ProtNLM"/>
    </source>
</evidence>
<sequence>MKKTIMLITLLLVTVGCTKQTTDSTKKSSEHSATKNSSIVSSTIVSTDKVSEVPEASEQSSKESEPSEITATTPQNLRGSWIGNNGEQDLEVTITENTIITNGQTYKVTSYTESNNTFTILWDIDSVTVPGNPQPFIYTYVPETDQMTNGITFHRK</sequence>
<dbReference type="AlphaFoldDB" id="A0A1E5HCN9"/>
<proteinExistence type="predicted"/>
<dbReference type="EMBL" id="MIKC01000012">
    <property type="protein sequence ID" value="OEG22709.1"/>
    <property type="molecule type" value="Genomic_DNA"/>
</dbReference>
<name>A0A1E5HCN9_9ENTE</name>
<keyword evidence="3" id="KW-1185">Reference proteome</keyword>
<protein>
    <recommendedName>
        <fullName evidence="4">DUF4767 domain-containing protein</fullName>
    </recommendedName>
</protein>
<dbReference type="OrthoDB" id="2194754at2"/>
<dbReference type="RefSeq" id="WP_069639874.1">
    <property type="nucleotide sequence ID" value="NZ_JAFBEZ010000002.1"/>
</dbReference>
<reference evidence="3" key="1">
    <citation type="submission" date="2016-09" db="EMBL/GenBank/DDBJ databases">
        <authorList>
            <person name="Gulvik C.A."/>
        </authorList>
    </citation>
    <scope>NUCLEOTIDE SEQUENCE [LARGE SCALE GENOMIC DNA]</scope>
    <source>
        <strain evidence="3">LMG 26676</strain>
    </source>
</reference>
<gene>
    <name evidence="2" type="ORF">BCR24_02415</name>
</gene>
<feature type="region of interest" description="Disordered" evidence="1">
    <location>
        <begin position="21"/>
        <end position="84"/>
    </location>
</feature>
<feature type="compositionally biased region" description="Basic and acidic residues" evidence="1">
    <location>
        <begin position="24"/>
        <end position="33"/>
    </location>
</feature>
<organism evidence="2 3">
    <name type="scientific">Enterococcus ureilyticus</name>
    <dbReference type="NCBI Taxonomy" id="1131292"/>
    <lineage>
        <taxon>Bacteria</taxon>
        <taxon>Bacillati</taxon>
        <taxon>Bacillota</taxon>
        <taxon>Bacilli</taxon>
        <taxon>Lactobacillales</taxon>
        <taxon>Enterococcaceae</taxon>
        <taxon>Enterococcus</taxon>
    </lineage>
</organism>
<feature type="compositionally biased region" description="Polar residues" evidence="1">
    <location>
        <begin position="69"/>
        <end position="84"/>
    </location>
</feature>
<feature type="compositionally biased region" description="Low complexity" evidence="1">
    <location>
        <begin position="37"/>
        <end position="47"/>
    </location>
</feature>
<evidence type="ECO:0000313" key="2">
    <source>
        <dbReference type="EMBL" id="OEG22709.1"/>
    </source>
</evidence>
<evidence type="ECO:0000313" key="3">
    <source>
        <dbReference type="Proteomes" id="UP000094469"/>
    </source>
</evidence>
<dbReference type="PROSITE" id="PS51257">
    <property type="entry name" value="PROKAR_LIPOPROTEIN"/>
    <property type="match status" value="1"/>
</dbReference>
<evidence type="ECO:0000256" key="1">
    <source>
        <dbReference type="SAM" id="MobiDB-lite"/>
    </source>
</evidence>
<dbReference type="Proteomes" id="UP000094469">
    <property type="component" value="Unassembled WGS sequence"/>
</dbReference>